<comment type="caution">
    <text evidence="2">The sequence shown here is derived from an EMBL/GenBank/DDBJ whole genome shotgun (WGS) entry which is preliminary data.</text>
</comment>
<evidence type="ECO:0000313" key="2">
    <source>
        <dbReference type="EMBL" id="MPL86123.1"/>
    </source>
</evidence>
<dbReference type="AlphaFoldDB" id="A0A644V5M9"/>
<dbReference type="EMBL" id="VSSQ01000216">
    <property type="protein sequence ID" value="MPL86123.1"/>
    <property type="molecule type" value="Genomic_DNA"/>
</dbReference>
<sequence length="148" mass="15814">MPGGGAALKADLRRARADLRRLCPSAADHDGKRCGRGGVPGRDGRGRPAALSGRAGCRGAGGHMTVGTPWPHLGCDVWLRDRAERYRTSEATRRFPTRSTCSGRFLAGPPHLSVIARLASRTQRNPMICKPVMAWPYQSASTAIALIG</sequence>
<proteinExistence type="predicted"/>
<accession>A0A644V5M9</accession>
<organism evidence="2">
    <name type="scientific">bioreactor metagenome</name>
    <dbReference type="NCBI Taxonomy" id="1076179"/>
    <lineage>
        <taxon>unclassified sequences</taxon>
        <taxon>metagenomes</taxon>
        <taxon>ecological metagenomes</taxon>
    </lineage>
</organism>
<evidence type="ECO:0000256" key="1">
    <source>
        <dbReference type="SAM" id="MobiDB-lite"/>
    </source>
</evidence>
<feature type="region of interest" description="Disordered" evidence="1">
    <location>
        <begin position="29"/>
        <end position="63"/>
    </location>
</feature>
<gene>
    <name evidence="2" type="ORF">SDC9_32099</name>
</gene>
<reference evidence="2" key="1">
    <citation type="submission" date="2019-08" db="EMBL/GenBank/DDBJ databases">
        <authorList>
            <person name="Kucharzyk K."/>
            <person name="Murdoch R.W."/>
            <person name="Higgins S."/>
            <person name="Loffler F."/>
        </authorList>
    </citation>
    <scope>NUCLEOTIDE SEQUENCE</scope>
</reference>
<name>A0A644V5M9_9ZZZZ</name>
<protein>
    <submittedName>
        <fullName evidence="2">Uncharacterized protein</fullName>
    </submittedName>
</protein>